<dbReference type="InterPro" id="IPR005467">
    <property type="entry name" value="His_kinase_dom"/>
</dbReference>
<feature type="compositionally biased region" description="Low complexity" evidence="12">
    <location>
        <begin position="572"/>
        <end position="584"/>
    </location>
</feature>
<dbReference type="CDD" id="cd00082">
    <property type="entry name" value="HisKA"/>
    <property type="match status" value="1"/>
</dbReference>
<dbReference type="Gene3D" id="3.30.450.20">
    <property type="entry name" value="PAS domain"/>
    <property type="match status" value="1"/>
</dbReference>
<dbReference type="EMBL" id="PVNK01000180">
    <property type="protein sequence ID" value="PRP94032.1"/>
    <property type="molecule type" value="Genomic_DNA"/>
</dbReference>
<evidence type="ECO:0000256" key="11">
    <source>
        <dbReference type="PROSITE-ProRule" id="PRU00169"/>
    </source>
</evidence>
<dbReference type="SMART" id="SM00388">
    <property type="entry name" value="HisKA"/>
    <property type="match status" value="1"/>
</dbReference>
<dbReference type="GO" id="GO:0009927">
    <property type="term" value="F:histidine phosphotransfer kinase activity"/>
    <property type="evidence" value="ECO:0007669"/>
    <property type="project" value="TreeGrafter"/>
</dbReference>
<evidence type="ECO:0000256" key="2">
    <source>
        <dbReference type="ARBA" id="ARBA00004370"/>
    </source>
</evidence>
<keyword evidence="10" id="KW-0472">Membrane</keyword>
<evidence type="ECO:0000256" key="1">
    <source>
        <dbReference type="ARBA" id="ARBA00000085"/>
    </source>
</evidence>
<evidence type="ECO:0000259" key="13">
    <source>
        <dbReference type="PROSITE" id="PS50109"/>
    </source>
</evidence>
<dbReference type="FunFam" id="1.10.287.130:FF:000038">
    <property type="entry name" value="Sensory transduction histidine kinase"/>
    <property type="match status" value="1"/>
</dbReference>
<dbReference type="CDD" id="cd16922">
    <property type="entry name" value="HATPase_EvgS-ArcB-TorS-like"/>
    <property type="match status" value="1"/>
</dbReference>
<dbReference type="Gene3D" id="3.40.50.2300">
    <property type="match status" value="2"/>
</dbReference>
<dbReference type="SUPFAM" id="SSF52172">
    <property type="entry name" value="CheY-like"/>
    <property type="match status" value="2"/>
</dbReference>
<dbReference type="PRINTS" id="PR00344">
    <property type="entry name" value="BCTRLSENSOR"/>
</dbReference>
<evidence type="ECO:0000256" key="10">
    <source>
        <dbReference type="ARBA" id="ARBA00023136"/>
    </source>
</evidence>
<dbReference type="InterPro" id="IPR035965">
    <property type="entry name" value="PAS-like_dom_sf"/>
</dbReference>
<dbReference type="PROSITE" id="PS50109">
    <property type="entry name" value="HIS_KIN"/>
    <property type="match status" value="1"/>
</dbReference>
<keyword evidence="8" id="KW-0067">ATP-binding</keyword>
<feature type="domain" description="Histidine kinase" evidence="13">
    <location>
        <begin position="334"/>
        <end position="556"/>
    </location>
</feature>
<dbReference type="GO" id="GO:0005524">
    <property type="term" value="F:ATP binding"/>
    <property type="evidence" value="ECO:0007669"/>
    <property type="project" value="UniProtKB-KW"/>
</dbReference>
<comment type="subcellular location">
    <subcellularLocation>
        <location evidence="2">Membrane</location>
    </subcellularLocation>
</comment>
<evidence type="ECO:0000256" key="7">
    <source>
        <dbReference type="ARBA" id="ARBA00022777"/>
    </source>
</evidence>
<dbReference type="InterPro" id="IPR011006">
    <property type="entry name" value="CheY-like_superfamily"/>
</dbReference>
<dbReference type="GO" id="GO:0005886">
    <property type="term" value="C:plasma membrane"/>
    <property type="evidence" value="ECO:0007669"/>
    <property type="project" value="TreeGrafter"/>
</dbReference>
<dbReference type="InterPro" id="IPR036097">
    <property type="entry name" value="HisK_dim/P_sf"/>
</dbReference>
<feature type="region of interest" description="Disordered" evidence="12">
    <location>
        <begin position="560"/>
        <end position="584"/>
    </location>
</feature>
<evidence type="ECO:0000256" key="12">
    <source>
        <dbReference type="SAM" id="MobiDB-lite"/>
    </source>
</evidence>
<dbReference type="PROSITE" id="PS50112">
    <property type="entry name" value="PAS"/>
    <property type="match status" value="1"/>
</dbReference>
<keyword evidence="9" id="KW-0902">Two-component regulatory system</keyword>
<reference evidence="16 17" key="1">
    <citation type="submission" date="2018-03" db="EMBL/GenBank/DDBJ databases">
        <title>Draft Genome Sequences of the Obligatory Marine Myxobacteria Enhygromyxa salina SWB005.</title>
        <authorList>
            <person name="Poehlein A."/>
            <person name="Moghaddam J.A."/>
            <person name="Harms H."/>
            <person name="Alanjari M."/>
            <person name="Koenig G.M."/>
            <person name="Daniel R."/>
            <person name="Schaeberle T.F."/>
        </authorList>
    </citation>
    <scope>NUCLEOTIDE SEQUENCE [LARGE SCALE GENOMIC DNA]</scope>
    <source>
        <strain evidence="16 17">SWB005</strain>
    </source>
</reference>
<dbReference type="Pfam" id="PF08447">
    <property type="entry name" value="PAS_3"/>
    <property type="match status" value="1"/>
</dbReference>
<evidence type="ECO:0000256" key="4">
    <source>
        <dbReference type="ARBA" id="ARBA00022553"/>
    </source>
</evidence>
<keyword evidence="7" id="KW-0418">Kinase</keyword>
<dbReference type="OrthoDB" id="9796305at2"/>
<feature type="domain" description="Response regulatory" evidence="14">
    <location>
        <begin position="590"/>
        <end position="702"/>
    </location>
</feature>
<comment type="caution">
    <text evidence="16">The sequence shown here is derived from an EMBL/GenBank/DDBJ whole genome shotgun (WGS) entry which is preliminary data.</text>
</comment>
<evidence type="ECO:0000256" key="8">
    <source>
        <dbReference type="ARBA" id="ARBA00022840"/>
    </source>
</evidence>
<evidence type="ECO:0000313" key="16">
    <source>
        <dbReference type="EMBL" id="PRP94032.1"/>
    </source>
</evidence>
<accession>A0A2S9XMG1</accession>
<dbReference type="InterPro" id="IPR004358">
    <property type="entry name" value="Sig_transdc_His_kin-like_C"/>
</dbReference>
<dbReference type="InterPro" id="IPR029016">
    <property type="entry name" value="GAF-like_dom_sf"/>
</dbReference>
<proteinExistence type="predicted"/>
<dbReference type="SMART" id="SM00448">
    <property type="entry name" value="REC"/>
    <property type="match status" value="2"/>
</dbReference>
<keyword evidence="5 16" id="KW-0808">Transferase</keyword>
<dbReference type="Gene3D" id="3.30.450.40">
    <property type="match status" value="1"/>
</dbReference>
<dbReference type="InterPro" id="IPR003018">
    <property type="entry name" value="GAF"/>
</dbReference>
<dbReference type="InterPro" id="IPR000014">
    <property type="entry name" value="PAS"/>
</dbReference>
<dbReference type="InterPro" id="IPR013655">
    <property type="entry name" value="PAS_fold_3"/>
</dbReference>
<evidence type="ECO:0000256" key="3">
    <source>
        <dbReference type="ARBA" id="ARBA00012438"/>
    </source>
</evidence>
<dbReference type="CDD" id="cd00130">
    <property type="entry name" value="PAS"/>
    <property type="match status" value="1"/>
</dbReference>
<evidence type="ECO:0000256" key="5">
    <source>
        <dbReference type="ARBA" id="ARBA00022679"/>
    </source>
</evidence>
<evidence type="ECO:0000256" key="6">
    <source>
        <dbReference type="ARBA" id="ARBA00022741"/>
    </source>
</evidence>
<dbReference type="Pfam" id="PF01590">
    <property type="entry name" value="GAF"/>
    <property type="match status" value="1"/>
</dbReference>
<organism evidence="16 17">
    <name type="scientific">Enhygromyxa salina</name>
    <dbReference type="NCBI Taxonomy" id="215803"/>
    <lineage>
        <taxon>Bacteria</taxon>
        <taxon>Pseudomonadati</taxon>
        <taxon>Myxococcota</taxon>
        <taxon>Polyangia</taxon>
        <taxon>Nannocystales</taxon>
        <taxon>Nannocystaceae</taxon>
        <taxon>Enhygromyxa</taxon>
    </lineage>
</organism>
<comment type="catalytic activity">
    <reaction evidence="1">
        <text>ATP + protein L-histidine = ADP + protein N-phospho-L-histidine.</text>
        <dbReference type="EC" id="2.7.13.3"/>
    </reaction>
</comment>
<dbReference type="SMART" id="SM00065">
    <property type="entry name" value="GAF"/>
    <property type="match status" value="1"/>
</dbReference>
<evidence type="ECO:0000259" key="15">
    <source>
        <dbReference type="PROSITE" id="PS50112"/>
    </source>
</evidence>
<dbReference type="Gene3D" id="3.30.565.10">
    <property type="entry name" value="Histidine kinase-like ATPase, C-terminal domain"/>
    <property type="match status" value="1"/>
</dbReference>
<evidence type="ECO:0000256" key="9">
    <source>
        <dbReference type="ARBA" id="ARBA00023012"/>
    </source>
</evidence>
<dbReference type="InterPro" id="IPR003594">
    <property type="entry name" value="HATPase_dom"/>
</dbReference>
<gene>
    <name evidence="16" type="primary">rpfC_3</name>
    <name evidence="16" type="ORF">ENSA5_41440</name>
</gene>
<feature type="modified residue" description="4-aspartylphosphate" evidence="11">
    <location>
        <position position="756"/>
    </location>
</feature>
<dbReference type="PROSITE" id="PS50110">
    <property type="entry name" value="RESPONSE_REGULATORY"/>
    <property type="match status" value="2"/>
</dbReference>
<evidence type="ECO:0000313" key="17">
    <source>
        <dbReference type="Proteomes" id="UP000237968"/>
    </source>
</evidence>
<dbReference type="Pfam" id="PF00072">
    <property type="entry name" value="Response_reg"/>
    <property type="match status" value="2"/>
</dbReference>
<dbReference type="InterPro" id="IPR036890">
    <property type="entry name" value="HATPase_C_sf"/>
</dbReference>
<dbReference type="SUPFAM" id="SSF47384">
    <property type="entry name" value="Homodimeric domain of signal transducing histidine kinase"/>
    <property type="match status" value="1"/>
</dbReference>
<dbReference type="SUPFAM" id="SSF55781">
    <property type="entry name" value="GAF domain-like"/>
    <property type="match status" value="1"/>
</dbReference>
<sequence length="830" mass="90805">MSSGDSRRILLECCVCAMRKPKPPDNEQERLIALARYEILDTDPELPYDEVVRLAAHICGTPIALVSLVDDHRQWFKARVGLDAAQIPKEVAFCGHVVETGQRMIVEDARNDERFADNPLVVDEPRVIYYAGAPLETNDGFTLGSLCVIDHEPRTLSTEQLELLEALSRVVVRQLELRQAQRAREAAEVEAARAERVRRRFFEVSLDMLCVAGMDGYFQELNPAWTATLGWTNEELCARPFIDFVHPEDREATLAEAAALGQGDHITVQFENRYQTSSGDYRWLAWTTAPDLDHQVLLAVARDVTELKAREGELLAARKAADDANRAKSDFLAKMSHELRTPLNSVIGFTNILSKNKRGNLDAKELIYLDRIGKNGFHLLALINDLLDLSKIEAGQTVLDIVDVDAEQLLHAIHDELQGAIAAAGNTLEVVVPPGLEPFRADARRFKQILINLVGNANKFTSQGRIELRVVVDARDPTRVARIDVADSGIGIPVDQYDVVFEAFRQVSEGGARTYDGTGLGLAISRSLAELHDFELGFSSVVDVGTTFFIKIEPGAADAVHEPPRVHEPGSKRSGSASPRAAASSADGRTVLIIEDDNDARLLVSKAVTEIGARVVTADTAESGLAVANAVNPELIVLDLQLPDADGRDVIRRLSKHPRLRHVPVVIFSAYVDGASEGSRAAAVLEKPVDHEELVETIAAQLGPRRRVLVVDDDGDTREMLCVMLRDMGVETSEAANGLEALRSLHDHGADLMLLDICMPNMDGFEVLARVRADSDFAELPVVVCTALDPQDTEAHTQVSSAAAVLRKGSDLEGRLEQVISLVIGQEAPS</sequence>
<dbReference type="SMART" id="SM00091">
    <property type="entry name" value="PAS"/>
    <property type="match status" value="1"/>
</dbReference>
<protein>
    <recommendedName>
        <fullName evidence="3">histidine kinase</fullName>
        <ecNumber evidence="3">2.7.13.3</ecNumber>
    </recommendedName>
</protein>
<dbReference type="GO" id="GO:0000155">
    <property type="term" value="F:phosphorelay sensor kinase activity"/>
    <property type="evidence" value="ECO:0007669"/>
    <property type="project" value="InterPro"/>
</dbReference>
<dbReference type="Gene3D" id="1.10.287.130">
    <property type="match status" value="1"/>
</dbReference>
<dbReference type="Proteomes" id="UP000237968">
    <property type="component" value="Unassembled WGS sequence"/>
</dbReference>
<dbReference type="EC" id="2.7.13.3" evidence="3"/>
<keyword evidence="4 11" id="KW-0597">Phosphoprotein</keyword>
<dbReference type="InterPro" id="IPR001789">
    <property type="entry name" value="Sig_transdc_resp-reg_receiver"/>
</dbReference>
<dbReference type="Pfam" id="PF02518">
    <property type="entry name" value="HATPase_c"/>
    <property type="match status" value="1"/>
</dbReference>
<evidence type="ECO:0000259" key="14">
    <source>
        <dbReference type="PROSITE" id="PS50110"/>
    </source>
</evidence>
<feature type="compositionally biased region" description="Basic and acidic residues" evidence="12">
    <location>
        <begin position="560"/>
        <end position="571"/>
    </location>
</feature>
<name>A0A2S9XMG1_9BACT</name>
<dbReference type="AlphaFoldDB" id="A0A2S9XMG1"/>
<dbReference type="InterPro" id="IPR003661">
    <property type="entry name" value="HisK_dim/P_dom"/>
</dbReference>
<dbReference type="SUPFAM" id="SSF55785">
    <property type="entry name" value="PYP-like sensor domain (PAS domain)"/>
    <property type="match status" value="1"/>
</dbReference>
<keyword evidence="17" id="KW-1185">Reference proteome</keyword>
<dbReference type="SUPFAM" id="SSF55874">
    <property type="entry name" value="ATPase domain of HSP90 chaperone/DNA topoisomerase II/histidine kinase"/>
    <property type="match status" value="1"/>
</dbReference>
<keyword evidence="6" id="KW-0547">Nucleotide-binding</keyword>
<dbReference type="SMART" id="SM00387">
    <property type="entry name" value="HATPase_c"/>
    <property type="match status" value="1"/>
</dbReference>
<feature type="domain" description="Response regulatory" evidence="14">
    <location>
        <begin position="707"/>
        <end position="823"/>
    </location>
</feature>
<dbReference type="PANTHER" id="PTHR43047">
    <property type="entry name" value="TWO-COMPONENT HISTIDINE PROTEIN KINASE"/>
    <property type="match status" value="1"/>
</dbReference>
<dbReference type="NCBIfam" id="TIGR00229">
    <property type="entry name" value="sensory_box"/>
    <property type="match status" value="1"/>
</dbReference>
<feature type="domain" description="PAS" evidence="15">
    <location>
        <begin position="194"/>
        <end position="251"/>
    </location>
</feature>
<dbReference type="Pfam" id="PF00512">
    <property type="entry name" value="HisKA"/>
    <property type="match status" value="1"/>
</dbReference>
<feature type="modified residue" description="4-aspartylphosphate" evidence="11">
    <location>
        <position position="639"/>
    </location>
</feature>